<feature type="domain" description="AbiEi antitoxin N-terminal" evidence="1">
    <location>
        <begin position="16"/>
        <end position="52"/>
    </location>
</feature>
<dbReference type="Proteomes" id="UP000659904">
    <property type="component" value="Unassembled WGS sequence"/>
</dbReference>
<comment type="caution">
    <text evidence="2">The sequence shown here is derived from an EMBL/GenBank/DDBJ whole genome shotgun (WGS) entry which is preliminary data.</text>
</comment>
<evidence type="ECO:0000313" key="2">
    <source>
        <dbReference type="EMBL" id="GIF95339.1"/>
    </source>
</evidence>
<name>A0A8J3K738_9ACTN</name>
<keyword evidence="3" id="KW-1185">Reference proteome</keyword>
<sequence>MSERGARRARVRALPPTFTAARARDAGIGSRDLRHLADSGDVDELSRGVYRRSDAPESAYLDLLAVAARCPDGVVCLESALSLHDLIDDLPGEVHLAVARGHHAPHITYPVVDVHRFDDVTFEIGVEWFEAAPGEHVRVYSPARSVVDAMRLRHRVGDGLALHALRRYLRRTGQRGVPELLRLARSFRVEGPVRFAVEAVLA</sequence>
<dbReference type="EMBL" id="BONH01000001">
    <property type="protein sequence ID" value="GIF95339.1"/>
    <property type="molecule type" value="Genomic_DNA"/>
</dbReference>
<protein>
    <recommendedName>
        <fullName evidence="1">AbiEi antitoxin N-terminal domain-containing protein</fullName>
    </recommendedName>
</protein>
<dbReference type="Pfam" id="PF13338">
    <property type="entry name" value="AbiEi_4"/>
    <property type="match status" value="1"/>
</dbReference>
<proteinExistence type="predicted"/>
<organism evidence="2 3">
    <name type="scientific">Catellatospora citrea</name>
    <dbReference type="NCBI Taxonomy" id="53366"/>
    <lineage>
        <taxon>Bacteria</taxon>
        <taxon>Bacillati</taxon>
        <taxon>Actinomycetota</taxon>
        <taxon>Actinomycetes</taxon>
        <taxon>Micromonosporales</taxon>
        <taxon>Micromonosporaceae</taxon>
        <taxon>Catellatospora</taxon>
    </lineage>
</organism>
<reference evidence="2 3" key="1">
    <citation type="submission" date="2021-01" db="EMBL/GenBank/DDBJ databases">
        <title>Whole genome shotgun sequence of Catellatospora citrea NBRC 14495.</title>
        <authorList>
            <person name="Komaki H."/>
            <person name="Tamura T."/>
        </authorList>
    </citation>
    <scope>NUCLEOTIDE SEQUENCE [LARGE SCALE GENOMIC DNA]</scope>
    <source>
        <strain evidence="2 3">NBRC 14495</strain>
    </source>
</reference>
<evidence type="ECO:0000313" key="3">
    <source>
        <dbReference type="Proteomes" id="UP000659904"/>
    </source>
</evidence>
<dbReference type="InterPro" id="IPR025159">
    <property type="entry name" value="AbiEi_N"/>
</dbReference>
<evidence type="ECO:0000259" key="1">
    <source>
        <dbReference type="Pfam" id="PF13338"/>
    </source>
</evidence>
<dbReference type="RefSeq" id="WP_120316176.1">
    <property type="nucleotide sequence ID" value="NZ_BONH01000001.1"/>
</dbReference>
<accession>A0A8J3K738</accession>
<gene>
    <name evidence="2" type="ORF">Cci01nite_04330</name>
</gene>
<dbReference type="AlphaFoldDB" id="A0A8J3K738"/>